<dbReference type="InterPro" id="IPR010127">
    <property type="entry name" value="Phasin_subfam-1"/>
</dbReference>
<protein>
    <submittedName>
        <fullName evidence="2">Phasin family protein</fullName>
    </submittedName>
</protein>
<dbReference type="InterPro" id="IPR018968">
    <property type="entry name" value="Phasin"/>
</dbReference>
<dbReference type="RefSeq" id="WP_367771802.1">
    <property type="nucleotide sequence ID" value="NZ_JBFNXR010000021.1"/>
</dbReference>
<evidence type="ECO:0000259" key="1">
    <source>
        <dbReference type="Pfam" id="PF09361"/>
    </source>
</evidence>
<proteinExistence type="predicted"/>
<dbReference type="EMBL" id="JBFNXR010000021">
    <property type="protein sequence ID" value="MEW9854943.1"/>
    <property type="molecule type" value="Genomic_DNA"/>
</dbReference>
<keyword evidence="3" id="KW-1185">Reference proteome</keyword>
<sequence>MDMSANFNGFQGMMSEAQAKAQEAFEKSTSMLGEVSEFTKGNVEAVIESGRIFADGCQDMSTALITEGRTAFETMTADVKELAAAKSPTDFFKIQSDMVRKSFDTAAAYGSKNSEAMLKLMSDAMAPISGRMNVAVEKARQTAMPSGAL</sequence>
<name>A0ABV3RA24_9SPHN</name>
<dbReference type="NCBIfam" id="TIGR01841">
    <property type="entry name" value="phasin"/>
    <property type="match status" value="1"/>
</dbReference>
<gene>
    <name evidence="2" type="ORF">ABUH87_07085</name>
</gene>
<reference evidence="2 3" key="1">
    <citation type="submission" date="2024-06" db="EMBL/GenBank/DDBJ databases">
        <title>Novosphingobium rhizovicinus M1R2S20.</title>
        <authorList>
            <person name="Sun J.-Q."/>
        </authorList>
    </citation>
    <scope>NUCLEOTIDE SEQUENCE [LARGE SCALE GENOMIC DNA]</scope>
    <source>
        <strain evidence="2 3">M1R2S20</strain>
    </source>
</reference>
<organism evidence="2 3">
    <name type="scientific">Novosphingobium rhizovicinum</name>
    <dbReference type="NCBI Taxonomy" id="3228928"/>
    <lineage>
        <taxon>Bacteria</taxon>
        <taxon>Pseudomonadati</taxon>
        <taxon>Pseudomonadota</taxon>
        <taxon>Alphaproteobacteria</taxon>
        <taxon>Sphingomonadales</taxon>
        <taxon>Sphingomonadaceae</taxon>
        <taxon>Novosphingobium</taxon>
    </lineage>
</organism>
<dbReference type="Proteomes" id="UP001556118">
    <property type="component" value="Unassembled WGS sequence"/>
</dbReference>
<feature type="domain" description="Phasin" evidence="1">
    <location>
        <begin position="34"/>
        <end position="131"/>
    </location>
</feature>
<dbReference type="Pfam" id="PF09361">
    <property type="entry name" value="Phasin_2"/>
    <property type="match status" value="1"/>
</dbReference>
<evidence type="ECO:0000313" key="2">
    <source>
        <dbReference type="EMBL" id="MEW9854943.1"/>
    </source>
</evidence>
<evidence type="ECO:0000313" key="3">
    <source>
        <dbReference type="Proteomes" id="UP001556118"/>
    </source>
</evidence>
<accession>A0ABV3RA24</accession>
<comment type="caution">
    <text evidence="2">The sequence shown here is derived from an EMBL/GenBank/DDBJ whole genome shotgun (WGS) entry which is preliminary data.</text>
</comment>